<keyword evidence="4 10" id="KW-0808">Transferase</keyword>
<evidence type="ECO:0000313" key="13">
    <source>
        <dbReference type="EMBL" id="MBI4132288.1"/>
    </source>
</evidence>
<protein>
    <recommendedName>
        <fullName evidence="10">UDP-N-acetylglucosamine--N-acetylmuramyl-(pentapeptide) pyrophosphoryl-undecaprenol N-acetylglucosamine transferase</fullName>
        <ecNumber evidence="10">2.4.1.227</ecNumber>
    </recommendedName>
    <alternativeName>
        <fullName evidence="10">Undecaprenyl-PP-MurNAc-pentapeptide-UDPGlcNAc GlcNAc transferase</fullName>
    </alternativeName>
</protein>
<feature type="domain" description="Glycosyl transferase family 28 C-terminal" evidence="12">
    <location>
        <begin position="192"/>
        <end position="361"/>
    </location>
</feature>
<keyword evidence="1 10" id="KW-1003">Cell membrane</keyword>
<comment type="similarity">
    <text evidence="10">Belongs to the glycosyltransferase 28 family. MurG subfamily.</text>
</comment>
<comment type="catalytic activity">
    <reaction evidence="10">
        <text>di-trans,octa-cis-undecaprenyl diphospho-N-acetyl-alpha-D-muramoyl-L-alanyl-D-glutamyl-meso-2,6-diaminopimeloyl-D-alanyl-D-alanine + UDP-N-acetyl-alpha-D-glucosamine = di-trans,octa-cis-undecaprenyl diphospho-[N-acetyl-alpha-D-glucosaminyl-(1-&gt;4)]-N-acetyl-alpha-D-muramoyl-L-alanyl-D-glutamyl-meso-2,6-diaminopimeloyl-D-alanyl-D-alanine + UDP + H(+)</text>
        <dbReference type="Rhea" id="RHEA:31227"/>
        <dbReference type="ChEBI" id="CHEBI:15378"/>
        <dbReference type="ChEBI" id="CHEBI:57705"/>
        <dbReference type="ChEBI" id="CHEBI:58223"/>
        <dbReference type="ChEBI" id="CHEBI:61387"/>
        <dbReference type="ChEBI" id="CHEBI:61388"/>
        <dbReference type="EC" id="2.4.1.227"/>
    </reaction>
</comment>
<evidence type="ECO:0000256" key="6">
    <source>
        <dbReference type="ARBA" id="ARBA00022984"/>
    </source>
</evidence>
<dbReference type="GO" id="GO:0071555">
    <property type="term" value="P:cell wall organization"/>
    <property type="evidence" value="ECO:0007669"/>
    <property type="project" value="UniProtKB-KW"/>
</dbReference>
<dbReference type="GO" id="GO:0051301">
    <property type="term" value="P:cell division"/>
    <property type="evidence" value="ECO:0007669"/>
    <property type="project" value="UniProtKB-KW"/>
</dbReference>
<evidence type="ECO:0000256" key="10">
    <source>
        <dbReference type="HAMAP-Rule" id="MF_00033"/>
    </source>
</evidence>
<dbReference type="InterPro" id="IPR004276">
    <property type="entry name" value="GlycoTrans_28_N"/>
</dbReference>
<evidence type="ECO:0000256" key="4">
    <source>
        <dbReference type="ARBA" id="ARBA00022679"/>
    </source>
</evidence>
<comment type="caution">
    <text evidence="13">The sequence shown here is derived from an EMBL/GenBank/DDBJ whole genome shotgun (WGS) entry which is preliminary data.</text>
</comment>
<dbReference type="GO" id="GO:0050511">
    <property type="term" value="F:undecaprenyldiphospho-muramoylpentapeptide beta-N-acetylglucosaminyltransferase activity"/>
    <property type="evidence" value="ECO:0007669"/>
    <property type="project" value="UniProtKB-UniRule"/>
</dbReference>
<comment type="subcellular location">
    <subcellularLocation>
        <location evidence="10">Cell membrane</location>
        <topology evidence="10">Peripheral membrane protein</topology>
        <orientation evidence="10">Cytoplasmic side</orientation>
    </subcellularLocation>
</comment>
<evidence type="ECO:0000313" key="14">
    <source>
        <dbReference type="Proteomes" id="UP000704960"/>
    </source>
</evidence>
<feature type="binding site" evidence="10">
    <location>
        <position position="303"/>
    </location>
    <ligand>
        <name>UDP-N-acetyl-alpha-D-glucosamine</name>
        <dbReference type="ChEBI" id="CHEBI:57705"/>
    </ligand>
</feature>
<dbReference type="GO" id="GO:0008360">
    <property type="term" value="P:regulation of cell shape"/>
    <property type="evidence" value="ECO:0007669"/>
    <property type="project" value="UniProtKB-KW"/>
</dbReference>
<dbReference type="EC" id="2.4.1.227" evidence="10"/>
<dbReference type="PANTHER" id="PTHR21015:SF22">
    <property type="entry name" value="GLYCOSYLTRANSFERASE"/>
    <property type="match status" value="1"/>
</dbReference>
<evidence type="ECO:0000256" key="2">
    <source>
        <dbReference type="ARBA" id="ARBA00022618"/>
    </source>
</evidence>
<dbReference type="Pfam" id="PF04101">
    <property type="entry name" value="Glyco_tran_28_C"/>
    <property type="match status" value="1"/>
</dbReference>
<feature type="binding site" evidence="10">
    <location>
        <position position="199"/>
    </location>
    <ligand>
        <name>UDP-N-acetyl-alpha-D-glucosamine</name>
        <dbReference type="ChEBI" id="CHEBI:57705"/>
    </ligand>
</feature>
<reference evidence="13" key="1">
    <citation type="submission" date="2020-07" db="EMBL/GenBank/DDBJ databases">
        <title>Huge and variable diversity of episymbiotic CPR bacteria and DPANN archaea in groundwater ecosystems.</title>
        <authorList>
            <person name="He C.Y."/>
            <person name="Keren R."/>
            <person name="Whittaker M."/>
            <person name="Farag I.F."/>
            <person name="Doudna J."/>
            <person name="Cate J.H.D."/>
            <person name="Banfield J.F."/>
        </authorList>
    </citation>
    <scope>NUCLEOTIDE SEQUENCE</scope>
    <source>
        <strain evidence="13">NC_groundwater_1226_Ag_S-0.1um_59_124</strain>
    </source>
</reference>
<dbReference type="EMBL" id="JACQMJ010000007">
    <property type="protein sequence ID" value="MBI4132288.1"/>
    <property type="molecule type" value="Genomic_DNA"/>
</dbReference>
<keyword evidence="7 10" id="KW-0472">Membrane</keyword>
<dbReference type="GO" id="GO:0005975">
    <property type="term" value="P:carbohydrate metabolic process"/>
    <property type="evidence" value="ECO:0007669"/>
    <property type="project" value="InterPro"/>
</dbReference>
<evidence type="ECO:0000259" key="12">
    <source>
        <dbReference type="Pfam" id="PF04101"/>
    </source>
</evidence>
<comment type="function">
    <text evidence="10">Cell wall formation. Catalyzes the transfer of a GlcNAc subunit on undecaprenyl-pyrophosphoryl-MurNAc-pentapeptide (lipid intermediate I) to form undecaprenyl-pyrophosphoryl-MurNAc-(pentapeptide)GlcNAc (lipid intermediate II).</text>
</comment>
<keyword evidence="6 10" id="KW-0573">Peptidoglycan synthesis</keyword>
<dbReference type="HAMAP" id="MF_00033">
    <property type="entry name" value="MurG"/>
    <property type="match status" value="1"/>
</dbReference>
<keyword evidence="9 10" id="KW-0961">Cell wall biogenesis/degradation</keyword>
<proteinExistence type="inferred from homology"/>
<dbReference type="Proteomes" id="UP000704960">
    <property type="component" value="Unassembled WGS sequence"/>
</dbReference>
<dbReference type="AlphaFoldDB" id="A0A932YVV1"/>
<comment type="pathway">
    <text evidence="10">Cell wall biogenesis; peptidoglycan biosynthesis.</text>
</comment>
<feature type="binding site" evidence="10">
    <location>
        <begin position="10"/>
        <end position="12"/>
    </location>
    <ligand>
        <name>UDP-N-acetyl-alpha-D-glucosamine</name>
        <dbReference type="ChEBI" id="CHEBI:57705"/>
    </ligand>
</feature>
<dbReference type="GO" id="GO:0009252">
    <property type="term" value="P:peptidoglycan biosynthetic process"/>
    <property type="evidence" value="ECO:0007669"/>
    <property type="project" value="UniProtKB-UniRule"/>
</dbReference>
<evidence type="ECO:0000256" key="5">
    <source>
        <dbReference type="ARBA" id="ARBA00022960"/>
    </source>
</evidence>
<keyword evidence="5 10" id="KW-0133">Cell shape</keyword>
<dbReference type="PANTHER" id="PTHR21015">
    <property type="entry name" value="UDP-N-ACETYLGLUCOSAMINE--N-ACETYLMURAMYL-(PENTAPEPTIDE) PYROPHOSPHORYL-UNDECAPRENOL N-ACETYLGLUCOSAMINE TRANSFERASE 1"/>
    <property type="match status" value="1"/>
</dbReference>
<keyword evidence="3 10" id="KW-0328">Glycosyltransferase</keyword>
<evidence type="ECO:0000256" key="8">
    <source>
        <dbReference type="ARBA" id="ARBA00023306"/>
    </source>
</evidence>
<dbReference type="Gene3D" id="3.40.50.2000">
    <property type="entry name" value="Glycogen Phosphorylase B"/>
    <property type="match status" value="2"/>
</dbReference>
<comment type="caution">
    <text evidence="10">Lacks conserved residue(s) required for the propagation of feature annotation.</text>
</comment>
<evidence type="ECO:0000256" key="1">
    <source>
        <dbReference type="ARBA" id="ARBA00022475"/>
    </source>
</evidence>
<organism evidence="13 14">
    <name type="scientific">Candidatus Sungiibacteriota bacterium</name>
    <dbReference type="NCBI Taxonomy" id="2750080"/>
    <lineage>
        <taxon>Bacteria</taxon>
        <taxon>Candidatus Sungiibacteriota</taxon>
    </lineage>
</organism>
<feature type="domain" description="Glycosyltransferase family 28 N-terminal" evidence="11">
    <location>
        <begin position="3"/>
        <end position="147"/>
    </location>
</feature>
<evidence type="ECO:0000256" key="3">
    <source>
        <dbReference type="ARBA" id="ARBA00022676"/>
    </source>
</evidence>
<dbReference type="CDD" id="cd03785">
    <property type="entry name" value="GT28_MurG"/>
    <property type="match status" value="1"/>
</dbReference>
<sequence length="372" mass="41019">MRIAFTGGGTGGHITPIIAVAREIRRIAEEERILDLELYYFGPELLPAELAEAEQIISSRIRAGKLRRYFSLWNFTDVFKIAFGICEALWKMFAVMPDALFCKGGFGSFPLALAARIYRIPVMVHESDARPGQVNRWAGQWARRVAISFAGAAEYFPAERTALTGVPIRSRISGGSRGEAEEVFGVFSGRPVIFAMGGSQGAAIVNRTLVEVLRDLLARYEVIHQAGPERYEDLRLETMPLVERSEAAYYHLVPFLDEDQMRSAYFLADMIVARAGGTAIFEIAAAGKPAILVPIKIAAQDHQRANAYEYARTGAAIVIEEDNLTPSVLAHEIHTLIADPARRARMTEAAKSFAKPDAARTIARELLSLGLH</sequence>
<evidence type="ECO:0000259" key="11">
    <source>
        <dbReference type="Pfam" id="PF03033"/>
    </source>
</evidence>
<feature type="binding site" evidence="10">
    <location>
        <position position="169"/>
    </location>
    <ligand>
        <name>UDP-N-acetyl-alpha-D-glucosamine</name>
        <dbReference type="ChEBI" id="CHEBI:57705"/>
    </ligand>
</feature>
<dbReference type="Pfam" id="PF03033">
    <property type="entry name" value="Glyco_transf_28"/>
    <property type="match status" value="1"/>
</dbReference>
<dbReference type="InterPro" id="IPR006009">
    <property type="entry name" value="GlcNAc_MurG"/>
</dbReference>
<keyword evidence="8 10" id="KW-0131">Cell cycle</keyword>
<gene>
    <name evidence="10" type="primary">murG</name>
    <name evidence="13" type="ORF">HY474_01515</name>
</gene>
<dbReference type="GO" id="GO:0005886">
    <property type="term" value="C:plasma membrane"/>
    <property type="evidence" value="ECO:0007669"/>
    <property type="project" value="UniProtKB-SubCell"/>
</dbReference>
<evidence type="ECO:0000256" key="7">
    <source>
        <dbReference type="ARBA" id="ARBA00023136"/>
    </source>
</evidence>
<dbReference type="SUPFAM" id="SSF53756">
    <property type="entry name" value="UDP-Glycosyltransferase/glycogen phosphorylase"/>
    <property type="match status" value="1"/>
</dbReference>
<evidence type="ECO:0000256" key="9">
    <source>
        <dbReference type="ARBA" id="ARBA00023316"/>
    </source>
</evidence>
<accession>A0A932YVV1</accession>
<dbReference type="InterPro" id="IPR007235">
    <property type="entry name" value="Glyco_trans_28_C"/>
</dbReference>
<name>A0A932YVV1_9BACT</name>
<keyword evidence="2 10" id="KW-0132">Cell division</keyword>